<reference evidence="1" key="1">
    <citation type="submission" date="2012-09" db="EMBL/GenBank/DDBJ databases">
        <authorList>
            <person name="Martin A.A."/>
        </authorList>
    </citation>
    <scope>NUCLEOTIDE SEQUENCE</scope>
</reference>
<accession>A0A0K0D994</accession>
<protein>
    <submittedName>
        <fullName evidence="2">Uncharacterized protein</fullName>
    </submittedName>
</protein>
<dbReference type="AlphaFoldDB" id="A0A0K0D994"/>
<name>A0A0K0D994_ANGCA</name>
<keyword evidence="1" id="KW-1185">Reference proteome</keyword>
<organism evidence="1 2">
    <name type="scientific">Angiostrongylus cantonensis</name>
    <name type="common">Rat lungworm</name>
    <dbReference type="NCBI Taxonomy" id="6313"/>
    <lineage>
        <taxon>Eukaryota</taxon>
        <taxon>Metazoa</taxon>
        <taxon>Ecdysozoa</taxon>
        <taxon>Nematoda</taxon>
        <taxon>Chromadorea</taxon>
        <taxon>Rhabditida</taxon>
        <taxon>Rhabditina</taxon>
        <taxon>Rhabditomorpha</taxon>
        <taxon>Strongyloidea</taxon>
        <taxon>Metastrongylidae</taxon>
        <taxon>Angiostrongylus</taxon>
    </lineage>
</organism>
<reference evidence="2" key="2">
    <citation type="submission" date="2017-02" db="UniProtKB">
        <authorList>
            <consortium name="WormBaseParasite"/>
        </authorList>
    </citation>
    <scope>IDENTIFICATION</scope>
</reference>
<evidence type="ECO:0000313" key="2">
    <source>
        <dbReference type="WBParaSite" id="ACAC_0000667601-mRNA-1"/>
    </source>
</evidence>
<evidence type="ECO:0000313" key="1">
    <source>
        <dbReference type="Proteomes" id="UP000035642"/>
    </source>
</evidence>
<dbReference type="Proteomes" id="UP000035642">
    <property type="component" value="Unassembled WGS sequence"/>
</dbReference>
<sequence>MSTKGRRGGNSDEGQASEASFVKVKGRRLTFDPAPIINKRLVEDDRHHLNVENNLHEDHEIFYPANVLTSSSSPESIIRVDRLLDVAASSSYLDRPFSMEHLTNEAYSPCDALLYRAVTVDMTIR</sequence>
<dbReference type="WBParaSite" id="ACAC_0000667601-mRNA-1">
    <property type="protein sequence ID" value="ACAC_0000667601-mRNA-1"/>
    <property type="gene ID" value="ACAC_0000667601"/>
</dbReference>
<proteinExistence type="predicted"/>